<dbReference type="GO" id="GO:0003677">
    <property type="term" value="F:DNA binding"/>
    <property type="evidence" value="ECO:0007669"/>
    <property type="project" value="UniProtKB-KW"/>
</dbReference>
<dbReference type="InterPro" id="IPR000847">
    <property type="entry name" value="LysR_HTH_N"/>
</dbReference>
<dbReference type="RefSeq" id="WP_129349352.1">
    <property type="nucleotide sequence ID" value="NZ_CP026538.1"/>
</dbReference>
<evidence type="ECO:0000313" key="7">
    <source>
        <dbReference type="Proteomes" id="UP000293296"/>
    </source>
</evidence>
<keyword evidence="7" id="KW-1185">Reference proteome</keyword>
<dbReference type="CDD" id="cd05466">
    <property type="entry name" value="PBP2_LTTR_substrate"/>
    <property type="match status" value="1"/>
</dbReference>
<evidence type="ECO:0000313" key="6">
    <source>
        <dbReference type="EMBL" id="QAZ66252.1"/>
    </source>
</evidence>
<keyword evidence="2" id="KW-0805">Transcription regulation</keyword>
<dbReference type="GO" id="GO:0005829">
    <property type="term" value="C:cytosol"/>
    <property type="evidence" value="ECO:0007669"/>
    <property type="project" value="TreeGrafter"/>
</dbReference>
<protein>
    <submittedName>
        <fullName evidence="6">LysR family transcriptional regulator</fullName>
    </submittedName>
</protein>
<dbReference type="AlphaFoldDB" id="A0A4V0YQG8"/>
<dbReference type="Proteomes" id="UP000293296">
    <property type="component" value="Chromosome"/>
</dbReference>
<evidence type="ECO:0000256" key="1">
    <source>
        <dbReference type="ARBA" id="ARBA00009437"/>
    </source>
</evidence>
<evidence type="ECO:0000256" key="3">
    <source>
        <dbReference type="ARBA" id="ARBA00023125"/>
    </source>
</evidence>
<sequence length="307" mass="31731">MHMLDPWQLKAFLAAASAGSLRRAAEELSLSPSAITARIKALEQAVGVPLFSRTGNRVGLTEHGRRLVGYARRLLDLEAEARQRLADGGEDGPQLTVRLSESLGLAVLPAVLAAFRARHPGVRLILAQRSAAGLARDLRHGVVDCGVILGQPYAAEGIAATVIHREPLVAIMPPWGGLAGREALGPADLHGRALLVTRQVWGLRERLEQGLDRAGAVPASVTECGSLALVARCVAAGLGVGLAPRLAAAALSPGGELALVPWAEPGFTAAVTVMRLAGRDPGPAETAFLDCLGAAIAAASPKTPPPP</sequence>
<dbReference type="SUPFAM" id="SSF53850">
    <property type="entry name" value="Periplasmic binding protein-like II"/>
    <property type="match status" value="1"/>
</dbReference>
<dbReference type="FunFam" id="1.10.10.10:FF:000001">
    <property type="entry name" value="LysR family transcriptional regulator"/>
    <property type="match status" value="1"/>
</dbReference>
<dbReference type="PROSITE" id="PS50931">
    <property type="entry name" value="HTH_LYSR"/>
    <property type="match status" value="1"/>
</dbReference>
<dbReference type="GO" id="GO:0003700">
    <property type="term" value="F:DNA-binding transcription factor activity"/>
    <property type="evidence" value="ECO:0007669"/>
    <property type="project" value="InterPro"/>
</dbReference>
<dbReference type="Pfam" id="PF03466">
    <property type="entry name" value="LysR_substrate"/>
    <property type="match status" value="1"/>
</dbReference>
<name>A0A4V0YQG8_9BACT</name>
<dbReference type="InterPro" id="IPR050950">
    <property type="entry name" value="HTH-type_LysR_regulators"/>
</dbReference>
<dbReference type="PANTHER" id="PTHR30419">
    <property type="entry name" value="HTH-TYPE TRANSCRIPTIONAL REGULATOR YBHD"/>
    <property type="match status" value="1"/>
</dbReference>
<evidence type="ECO:0000256" key="4">
    <source>
        <dbReference type="ARBA" id="ARBA00023163"/>
    </source>
</evidence>
<dbReference type="InterPro" id="IPR005119">
    <property type="entry name" value="LysR_subst-bd"/>
</dbReference>
<reference evidence="6 7" key="1">
    <citation type="submission" date="2018-02" db="EMBL/GenBank/DDBJ databases">
        <title>Genome sequence of Desulfovibrio carbinolicus DSM 3852.</title>
        <authorList>
            <person name="Wilbanks E."/>
            <person name="Skennerton C.T."/>
            <person name="Orphan V.J."/>
        </authorList>
    </citation>
    <scope>NUCLEOTIDE SEQUENCE [LARGE SCALE GENOMIC DNA]</scope>
    <source>
        <strain evidence="6 7">DSM 3852</strain>
    </source>
</reference>
<proteinExistence type="inferred from homology"/>
<dbReference type="InterPro" id="IPR036388">
    <property type="entry name" value="WH-like_DNA-bd_sf"/>
</dbReference>
<dbReference type="EMBL" id="CP026538">
    <property type="protein sequence ID" value="QAZ66252.1"/>
    <property type="molecule type" value="Genomic_DNA"/>
</dbReference>
<accession>A0A4V0YQG8</accession>
<dbReference type="Gene3D" id="1.10.10.10">
    <property type="entry name" value="Winged helix-like DNA-binding domain superfamily/Winged helix DNA-binding domain"/>
    <property type="match status" value="1"/>
</dbReference>
<dbReference type="OrthoDB" id="5317428at2"/>
<dbReference type="InterPro" id="IPR036390">
    <property type="entry name" value="WH_DNA-bd_sf"/>
</dbReference>
<dbReference type="PRINTS" id="PR00039">
    <property type="entry name" value="HTHLYSR"/>
</dbReference>
<dbReference type="Pfam" id="PF00126">
    <property type="entry name" value="HTH_1"/>
    <property type="match status" value="1"/>
</dbReference>
<keyword evidence="3" id="KW-0238">DNA-binding</keyword>
<feature type="domain" description="HTH lysR-type" evidence="5">
    <location>
        <begin position="4"/>
        <end position="61"/>
    </location>
</feature>
<gene>
    <name evidence="6" type="ORF">C3Y92_02945</name>
</gene>
<evidence type="ECO:0000259" key="5">
    <source>
        <dbReference type="PROSITE" id="PS50931"/>
    </source>
</evidence>
<organism evidence="6 7">
    <name type="scientific">Solidesulfovibrio carbinolicus</name>
    <dbReference type="NCBI Taxonomy" id="296842"/>
    <lineage>
        <taxon>Bacteria</taxon>
        <taxon>Pseudomonadati</taxon>
        <taxon>Thermodesulfobacteriota</taxon>
        <taxon>Desulfovibrionia</taxon>
        <taxon>Desulfovibrionales</taxon>
        <taxon>Desulfovibrionaceae</taxon>
        <taxon>Solidesulfovibrio</taxon>
    </lineage>
</organism>
<dbReference type="Gene3D" id="3.40.190.290">
    <property type="match status" value="1"/>
</dbReference>
<keyword evidence="4" id="KW-0804">Transcription</keyword>
<dbReference type="KEGG" id="dcb:C3Y92_02945"/>
<evidence type="ECO:0000256" key="2">
    <source>
        <dbReference type="ARBA" id="ARBA00023015"/>
    </source>
</evidence>
<comment type="similarity">
    <text evidence="1">Belongs to the LysR transcriptional regulatory family.</text>
</comment>
<dbReference type="SUPFAM" id="SSF46785">
    <property type="entry name" value="Winged helix' DNA-binding domain"/>
    <property type="match status" value="1"/>
</dbReference>